<evidence type="ECO:0000313" key="3">
    <source>
        <dbReference type="Proteomes" id="UP000442695"/>
    </source>
</evidence>
<comment type="caution">
    <text evidence="2">The sequence shown here is derived from an EMBL/GenBank/DDBJ whole genome shotgun (WGS) entry which is preliminary data.</text>
</comment>
<organism evidence="2 3">
    <name type="scientific">Pseudomonas putida</name>
    <name type="common">Arthrobacter siderocapsulatus</name>
    <dbReference type="NCBI Taxonomy" id="303"/>
    <lineage>
        <taxon>Bacteria</taxon>
        <taxon>Pseudomonadati</taxon>
        <taxon>Pseudomonadota</taxon>
        <taxon>Gammaproteobacteria</taxon>
        <taxon>Pseudomonadales</taxon>
        <taxon>Pseudomonadaceae</taxon>
        <taxon>Pseudomonas</taxon>
    </lineage>
</organism>
<name>A0A7V8E9T3_PSEPU</name>
<proteinExistence type="predicted"/>
<reference evidence="2 3" key="1">
    <citation type="submission" date="2019-12" db="EMBL/GenBank/DDBJ databases">
        <authorList>
            <person name="Woiski C."/>
        </authorList>
    </citation>
    <scope>NUCLEOTIDE SEQUENCE [LARGE SCALE GENOMIC DNA]</scope>
    <source>
        <strain evidence="2 3">BOE100</strain>
    </source>
</reference>
<dbReference type="NCBIfam" id="NF033859">
    <property type="entry name" value="SMEK_N"/>
    <property type="match status" value="1"/>
</dbReference>
<gene>
    <name evidence="2" type="ORF">GN299_31410</name>
</gene>
<dbReference type="InterPro" id="IPR047740">
    <property type="entry name" value="SMEK_dom"/>
</dbReference>
<sequence length="313" mass="34911">MLAHEKLMKYIIENLTRISVQAELLGKVHFFDHHIASEHFFQQLLNQVYGYQLTNANHTRLNAAAIDLCDPHRKLAIQVTAQRQAAKIQKTVDNFANHGLGSTYSTLKVLIIGKRTGTYSTISVPPTVTFNGKTDVIDLASLVHDITKQSTTALQAIVDVMKREITYCQNASAVEQMSDEDAILKLRNLMDRPALQDPWQWEVNLNAFQDAITDLIEAINTGHISGTLSTKPRFSYSDKIMASQLAAIYHQLRLLRQLFRKHVASGEIDPFANRCMFATAQAGAAFDAQRNAINAQFNVLLAQFNHPALPAVG</sequence>
<dbReference type="EMBL" id="WOWR01000079">
    <property type="protein sequence ID" value="KAF0250915.1"/>
    <property type="molecule type" value="Genomic_DNA"/>
</dbReference>
<evidence type="ECO:0000313" key="2">
    <source>
        <dbReference type="EMBL" id="KAF0250915.1"/>
    </source>
</evidence>
<feature type="domain" description="SMEK" evidence="1">
    <location>
        <begin position="10"/>
        <end position="146"/>
    </location>
</feature>
<dbReference type="Pfam" id="PF21941">
    <property type="entry name" value="SMEK_N"/>
    <property type="match status" value="1"/>
</dbReference>
<protein>
    <submittedName>
        <fullName evidence="2">SMEK domain-containing protein</fullName>
    </submittedName>
</protein>
<evidence type="ECO:0000259" key="1">
    <source>
        <dbReference type="Pfam" id="PF21941"/>
    </source>
</evidence>
<dbReference type="RefSeq" id="WP_012314169.1">
    <property type="nucleotide sequence ID" value="NZ_CP066306.1"/>
</dbReference>
<dbReference type="Proteomes" id="UP000442695">
    <property type="component" value="Unassembled WGS sequence"/>
</dbReference>
<accession>A0A7V8E9T3</accession>
<dbReference type="AlphaFoldDB" id="A0A7V8E9T3"/>